<dbReference type="GO" id="GO:0005789">
    <property type="term" value="C:endoplasmic reticulum membrane"/>
    <property type="evidence" value="ECO:0007669"/>
    <property type="project" value="UniProtKB-SubCell"/>
</dbReference>
<accession>A0A8H3W037</accession>
<evidence type="ECO:0000313" key="4">
    <source>
        <dbReference type="Proteomes" id="UP000434172"/>
    </source>
</evidence>
<keyword evidence="1" id="KW-0325">Glycoprotein</keyword>
<feature type="region of interest" description="Disordered" evidence="2">
    <location>
        <begin position="1"/>
        <end position="21"/>
    </location>
</feature>
<comment type="pathway">
    <text evidence="1">Glycan metabolism; N-glycan degradation.</text>
</comment>
<comment type="catalytic activity">
    <reaction evidence="1">
        <text>N(4)-(alpha-D-Glc-(1-&gt;2)-alpha-D-Glc-(1-&gt;3)-alpha-D-Glc-(1-&gt;3)-alpha-D-Man-(1-&gt;2)-alpha-D-Man-(1-&gt;2)-alpha-D-Man-(1-&gt;3)-[alpha-D-Man-(1-&gt;2)-alpha-D-Man-(1-&gt;3)-[alpha-D-Man-(1-&gt;2)-alpha-D-Man-(1-&gt;6)]-alpha-D-Man-(1-&gt;6)]-beta-D-Man-(1-&gt;4)-beta-D-GlcNAc-(1-&gt;4)-beta-D-GlcNAc)-L-asparaginyl-[protein] + H2O = N(4)-(alpha-D-Glc-(1-&gt;3)-alpha-D-Glc-(1-&gt;3)-alpha-D-Man-(1-&gt;2)-alpha-D-Man-(1-&gt;2)-alpha-D-Man-(1-&gt;3)-[alpha-D-Man-(1-&gt;2)-alpha-D-Man-(1-&gt;3)-[alpha-D-Man-(1-&gt;2)-alpha-D-Man-(1-&gt;6)]-alpha-D-Man-(1-&gt;6)]-beta-D-Man-(1-&gt;4)-beta-D-GlcNAc-(1-&gt;4)-beta-D-GlcNAc)-L-asparaginyl-[protein] + beta-D-glucose</text>
        <dbReference type="Rhea" id="RHEA:55988"/>
        <dbReference type="Rhea" id="RHEA-COMP:12806"/>
        <dbReference type="Rhea" id="RHEA-COMP:14355"/>
        <dbReference type="ChEBI" id="CHEBI:15377"/>
        <dbReference type="ChEBI" id="CHEBI:15903"/>
        <dbReference type="ChEBI" id="CHEBI:59082"/>
        <dbReference type="ChEBI" id="CHEBI:132537"/>
        <dbReference type="EC" id="3.2.1.106"/>
    </reaction>
</comment>
<organism evidence="3 4">
    <name type="scientific">Colletotrichum asianum</name>
    <dbReference type="NCBI Taxonomy" id="702518"/>
    <lineage>
        <taxon>Eukaryota</taxon>
        <taxon>Fungi</taxon>
        <taxon>Dikarya</taxon>
        <taxon>Ascomycota</taxon>
        <taxon>Pezizomycotina</taxon>
        <taxon>Sordariomycetes</taxon>
        <taxon>Hypocreomycetidae</taxon>
        <taxon>Glomerellales</taxon>
        <taxon>Glomerellaceae</taxon>
        <taxon>Colletotrichum</taxon>
        <taxon>Colletotrichum gloeosporioides species complex</taxon>
    </lineage>
</organism>
<keyword evidence="4" id="KW-1185">Reference proteome</keyword>
<comment type="function">
    <text evidence="1">Cleaves the distal alpha 1,2-linked glucose residue from the Glc(3)Man(9)GlcNAc(2) oligosaccharide precursor.</text>
</comment>
<dbReference type="OrthoDB" id="14419at2759"/>
<protein>
    <recommendedName>
        <fullName evidence="1">Mannosyl-oligosaccharide glucosidase</fullName>
        <ecNumber evidence="1">3.2.1.106</ecNumber>
    </recommendedName>
    <alternativeName>
        <fullName evidence="1">Glucosidase I</fullName>
    </alternativeName>
</protein>
<dbReference type="Proteomes" id="UP000434172">
    <property type="component" value="Unassembled WGS sequence"/>
</dbReference>
<keyword evidence="1 3" id="KW-0378">Hydrolase</keyword>
<dbReference type="InterPro" id="IPR004888">
    <property type="entry name" value="Glycoside_hydrolase_63"/>
</dbReference>
<evidence type="ECO:0000256" key="1">
    <source>
        <dbReference type="RuleBase" id="RU369107"/>
    </source>
</evidence>
<comment type="similarity">
    <text evidence="1">Belongs to the glycosyl hydrolase 63 family.</text>
</comment>
<dbReference type="GO" id="GO:0004573">
    <property type="term" value="F:Glc3Man9GlcNAc2 oligosaccharide glucosidase activity"/>
    <property type="evidence" value="ECO:0007669"/>
    <property type="project" value="UniProtKB-UniRule"/>
</dbReference>
<evidence type="ECO:0000256" key="2">
    <source>
        <dbReference type="SAM" id="MobiDB-lite"/>
    </source>
</evidence>
<feature type="compositionally biased region" description="Basic and acidic residues" evidence="2">
    <location>
        <begin position="11"/>
        <end position="21"/>
    </location>
</feature>
<name>A0A8H3W037_9PEZI</name>
<evidence type="ECO:0000313" key="3">
    <source>
        <dbReference type="EMBL" id="KAF0315828.1"/>
    </source>
</evidence>
<dbReference type="AlphaFoldDB" id="A0A8H3W037"/>
<keyword evidence="1" id="KW-0256">Endoplasmic reticulum</keyword>
<sequence>MARLGKRTRVPHHERTAEHQRLADSEARVADWKHWVPYLAERAWGTMREDYSENGDAWDAFPHDHNLCLAVGLWNGQDAILKERFFGLTGPERNHGEAVKEYYFYLDVTPTHSYMKLLYNENRRRGRDAPEFELYDALPQSVRGEPLLRRRDRVRQGRFWYRNNWSWEGRERPRLEAPPGGSVYTKDWHLGERWWAVEGDAPFLFTENETNNERLFGVPNETPFVKDGVHEAVVGGHANQVNPTQGSKVAAHVQALVAPGASLAVRVRFADYALEHPSADFDEVFAARVAEADAFYDAIHPAHLTVDERRVQRQAFYMIGLVIVDDQPVVRDGLRGMFTGDPRFKVLDVA</sequence>
<dbReference type="EC" id="3.2.1.106" evidence="1"/>
<keyword evidence="1" id="KW-0326">Glycosidase</keyword>
<comment type="caution">
    <text evidence="3">The sequence shown here is derived from an EMBL/GenBank/DDBJ whole genome shotgun (WGS) entry which is preliminary data.</text>
</comment>
<dbReference type="PANTHER" id="PTHR10412:SF10">
    <property type="entry name" value="GLYCOSYL HYDROLASE FAMILY 63 C-TERMINAL DOMAIN-CONTAINING PROTEIN"/>
    <property type="match status" value="1"/>
</dbReference>
<feature type="compositionally biased region" description="Basic residues" evidence="2">
    <location>
        <begin position="1"/>
        <end position="10"/>
    </location>
</feature>
<dbReference type="EMBL" id="WOWK01000184">
    <property type="protein sequence ID" value="KAF0315828.1"/>
    <property type="molecule type" value="Genomic_DNA"/>
</dbReference>
<dbReference type="GO" id="GO:0006487">
    <property type="term" value="P:protein N-linked glycosylation"/>
    <property type="evidence" value="ECO:0007669"/>
    <property type="project" value="UniProtKB-UniRule"/>
</dbReference>
<dbReference type="GO" id="GO:0009311">
    <property type="term" value="P:oligosaccharide metabolic process"/>
    <property type="evidence" value="ECO:0007669"/>
    <property type="project" value="UniProtKB-UniRule"/>
</dbReference>
<comment type="subcellular location">
    <subcellularLocation>
        <location evidence="1">Endoplasmic reticulum membrane</location>
        <topology evidence="1">Single-pass type II membrane protein</topology>
    </subcellularLocation>
</comment>
<dbReference type="PANTHER" id="PTHR10412">
    <property type="entry name" value="MANNOSYL-OLIGOSACCHARIDE GLUCOSIDASE"/>
    <property type="match status" value="1"/>
</dbReference>
<reference evidence="3 4" key="1">
    <citation type="submission" date="2019-12" db="EMBL/GenBank/DDBJ databases">
        <title>A genome sequence resource for the geographically widespread anthracnose pathogen Colletotrichum asianum.</title>
        <authorList>
            <person name="Meng Y."/>
        </authorList>
    </citation>
    <scope>NUCLEOTIDE SEQUENCE [LARGE SCALE GENOMIC DNA]</scope>
    <source>
        <strain evidence="3 4">ICMP 18580</strain>
    </source>
</reference>
<proteinExistence type="inferred from homology"/>
<gene>
    <name evidence="3" type="ORF">GQ607_016939</name>
</gene>